<dbReference type="OrthoDB" id="407325at2759"/>
<protein>
    <recommendedName>
        <fullName evidence="3">Methyltransferase-domain-containing protein</fullName>
    </recommendedName>
</protein>
<accession>A0A8H7BK93</accession>
<dbReference type="Gene3D" id="3.40.50.150">
    <property type="entry name" value="Vaccinia Virus protein VP39"/>
    <property type="match status" value="1"/>
</dbReference>
<sequence length="421" mass="47238">MILKQNVPSTIGLGKWIRVEVELVTEMGLPLEPCLAKSCNFVLDCAVLEKDRMGSWQVNNKSRNLIVRCLTGDPWATELSRADWPGFYEHSQGGFEFKILQNTFDDEIQNGPIYIYIRSSPKRRGLSTPHVLPLAIGPISLKASSLPEKTNVHPEPGVGQSQQIHRVLGYPVGQQLKYFLVKERWGCGTPGKLWDAALVLASMFAKACSQHPDCFNGTRIVDMSAGTGFIGLFIAHLLKVHQAKQIPDITLTDIAEALRLIEENHDLNTNGSCQQLAKIETLAWGEKSHAERVKRSQHIDIVIASDLLYNVCDFASIISTLIDLSTPGRTVIYLGYKRRGFKGKDEAEFFRLCKPYFHISLANGPQKHLVDWEKRAGCLSIDWHTGSHSYAPETVHILSGLLREQGIRIYRLVRRMDGQIL</sequence>
<dbReference type="PANTHER" id="PTHR14614">
    <property type="entry name" value="HEPATOCELLULAR CARCINOMA-ASSOCIATED ANTIGEN"/>
    <property type="match status" value="1"/>
</dbReference>
<reference evidence="1" key="1">
    <citation type="submission" date="2020-01" db="EMBL/GenBank/DDBJ databases">
        <title>Genome Sequencing of Three Apophysomyces-Like Fungal Strains Confirms a Novel Fungal Genus in the Mucoromycota with divergent Burkholderia-like Endosymbiotic Bacteria.</title>
        <authorList>
            <person name="Stajich J.E."/>
            <person name="Macias A.M."/>
            <person name="Carter-House D."/>
            <person name="Lovett B."/>
            <person name="Kasson L.R."/>
            <person name="Berry K."/>
            <person name="Grigoriev I."/>
            <person name="Chang Y."/>
            <person name="Spatafora J."/>
            <person name="Kasson M.T."/>
        </authorList>
    </citation>
    <scope>NUCLEOTIDE SEQUENCE</scope>
    <source>
        <strain evidence="1">NRRL A-21654</strain>
    </source>
</reference>
<evidence type="ECO:0000313" key="2">
    <source>
        <dbReference type="Proteomes" id="UP000605846"/>
    </source>
</evidence>
<keyword evidence="2" id="KW-1185">Reference proteome</keyword>
<comment type="caution">
    <text evidence="1">The sequence shown here is derived from an EMBL/GenBank/DDBJ whole genome shotgun (WGS) entry which is preliminary data.</text>
</comment>
<dbReference type="Proteomes" id="UP000605846">
    <property type="component" value="Unassembled WGS sequence"/>
</dbReference>
<gene>
    <name evidence="1" type="ORF">EC973_005632</name>
</gene>
<name>A0A8H7BK93_9FUNG</name>
<evidence type="ECO:0000313" key="1">
    <source>
        <dbReference type="EMBL" id="KAF7720995.1"/>
    </source>
</evidence>
<dbReference type="InterPro" id="IPR019410">
    <property type="entry name" value="Methyltransf_16"/>
</dbReference>
<dbReference type="Pfam" id="PF10294">
    <property type="entry name" value="Methyltransf_16"/>
    <property type="match status" value="1"/>
</dbReference>
<dbReference type="AlphaFoldDB" id="A0A8H7BK93"/>
<organism evidence="1 2">
    <name type="scientific">Apophysomyces ossiformis</name>
    <dbReference type="NCBI Taxonomy" id="679940"/>
    <lineage>
        <taxon>Eukaryota</taxon>
        <taxon>Fungi</taxon>
        <taxon>Fungi incertae sedis</taxon>
        <taxon>Mucoromycota</taxon>
        <taxon>Mucoromycotina</taxon>
        <taxon>Mucoromycetes</taxon>
        <taxon>Mucorales</taxon>
        <taxon>Mucorineae</taxon>
        <taxon>Mucoraceae</taxon>
        <taxon>Apophysomyces</taxon>
    </lineage>
</organism>
<dbReference type="InterPro" id="IPR029063">
    <property type="entry name" value="SAM-dependent_MTases_sf"/>
</dbReference>
<dbReference type="SUPFAM" id="SSF53335">
    <property type="entry name" value="S-adenosyl-L-methionine-dependent methyltransferases"/>
    <property type="match status" value="1"/>
</dbReference>
<evidence type="ECO:0008006" key="3">
    <source>
        <dbReference type="Google" id="ProtNLM"/>
    </source>
</evidence>
<proteinExistence type="predicted"/>
<dbReference type="EMBL" id="JABAYA010000322">
    <property type="protein sequence ID" value="KAF7720995.1"/>
    <property type="molecule type" value="Genomic_DNA"/>
</dbReference>